<sequence length="315" mass="33717">MRPSPYDTLIDDETWSFIDKSNAFYPADATSLDHAGQRRVYDELCQAFDAGRPPSVTVRDFSVRGPQAPIPLRQYLPDASAPKACVLYLHGGGFVLGGLESHDSICAEICDRTGYQVISVDYRLAPEHLHPAQVEDALATFRHVASDYALPIILCGDSAGGNLAAAVASATRGQALAPAAQVLIYPALGADTSKGTFVSHAHAPMLTTADMLYYDDLRSGGASPVDEPLFTPLAAPNFTGIPPTLVFTAECDPLSGDGPDYCARLTRTGGKAICFEEKGLVHGYLRARHSVLRARDSFARMISGIKTLGAGEWPY</sequence>
<dbReference type="Proteomes" id="UP001073227">
    <property type="component" value="Unassembled WGS sequence"/>
</dbReference>
<dbReference type="PANTHER" id="PTHR48081:SF8">
    <property type="entry name" value="ALPHA_BETA HYDROLASE FOLD-3 DOMAIN-CONTAINING PROTEIN-RELATED"/>
    <property type="match status" value="1"/>
</dbReference>
<dbReference type="Pfam" id="PF07859">
    <property type="entry name" value="Abhydrolase_3"/>
    <property type="match status" value="1"/>
</dbReference>
<dbReference type="Gene3D" id="3.40.50.1820">
    <property type="entry name" value="alpha/beta hydrolase"/>
    <property type="match status" value="1"/>
</dbReference>
<evidence type="ECO:0000313" key="4">
    <source>
        <dbReference type="Proteomes" id="UP001073227"/>
    </source>
</evidence>
<keyword evidence="4" id="KW-1185">Reference proteome</keyword>
<gene>
    <name evidence="3" type="ORF">OEG84_06905</name>
</gene>
<dbReference type="InterPro" id="IPR029058">
    <property type="entry name" value="AB_hydrolase_fold"/>
</dbReference>
<feature type="domain" description="Alpha/beta hydrolase fold-3" evidence="2">
    <location>
        <begin position="86"/>
        <end position="285"/>
    </location>
</feature>
<evidence type="ECO:0000313" key="3">
    <source>
        <dbReference type="EMBL" id="MCY0147447.1"/>
    </source>
</evidence>
<organism evidence="3 4">
    <name type="scientific">Hoeflea algicola</name>
    <dbReference type="NCBI Taxonomy" id="2983763"/>
    <lineage>
        <taxon>Bacteria</taxon>
        <taxon>Pseudomonadati</taxon>
        <taxon>Pseudomonadota</taxon>
        <taxon>Alphaproteobacteria</taxon>
        <taxon>Hyphomicrobiales</taxon>
        <taxon>Rhizobiaceae</taxon>
        <taxon>Hoeflea</taxon>
    </lineage>
</organism>
<evidence type="ECO:0000259" key="2">
    <source>
        <dbReference type="Pfam" id="PF07859"/>
    </source>
</evidence>
<dbReference type="RefSeq" id="WP_267653052.1">
    <property type="nucleotide sequence ID" value="NZ_JAOVZR010000001.1"/>
</dbReference>
<dbReference type="InterPro" id="IPR050300">
    <property type="entry name" value="GDXG_lipolytic_enzyme"/>
</dbReference>
<dbReference type="PANTHER" id="PTHR48081">
    <property type="entry name" value="AB HYDROLASE SUPERFAMILY PROTEIN C4A8.06C"/>
    <property type="match status" value="1"/>
</dbReference>
<protein>
    <submittedName>
        <fullName evidence="3">Alpha/beta hydrolase</fullName>
    </submittedName>
</protein>
<dbReference type="EMBL" id="JAOVZR010000001">
    <property type="protein sequence ID" value="MCY0147447.1"/>
    <property type="molecule type" value="Genomic_DNA"/>
</dbReference>
<dbReference type="InterPro" id="IPR013094">
    <property type="entry name" value="AB_hydrolase_3"/>
</dbReference>
<dbReference type="GO" id="GO:0016787">
    <property type="term" value="F:hydrolase activity"/>
    <property type="evidence" value="ECO:0007669"/>
    <property type="project" value="UniProtKB-KW"/>
</dbReference>
<reference evidence="3" key="1">
    <citation type="submission" date="2022-10" db="EMBL/GenBank/DDBJ databases">
        <title>Hoeflea sp. G2-23, isolated from marine algae.</title>
        <authorList>
            <person name="Kristyanto S."/>
            <person name="Kim J.M."/>
            <person name="Jeon C.O."/>
        </authorList>
    </citation>
    <scope>NUCLEOTIDE SEQUENCE</scope>
    <source>
        <strain evidence="3">G2-23</strain>
    </source>
</reference>
<dbReference type="SUPFAM" id="SSF53474">
    <property type="entry name" value="alpha/beta-Hydrolases"/>
    <property type="match status" value="1"/>
</dbReference>
<evidence type="ECO:0000256" key="1">
    <source>
        <dbReference type="ARBA" id="ARBA00022801"/>
    </source>
</evidence>
<name>A0ABT3Z6P5_9HYPH</name>
<keyword evidence="1 3" id="KW-0378">Hydrolase</keyword>
<accession>A0ABT3Z6P5</accession>
<proteinExistence type="predicted"/>
<comment type="caution">
    <text evidence="3">The sequence shown here is derived from an EMBL/GenBank/DDBJ whole genome shotgun (WGS) entry which is preliminary data.</text>
</comment>